<name>A0A371EXV5_MUCPR</name>
<dbReference type="AlphaFoldDB" id="A0A371EXV5"/>
<gene>
    <name evidence="1" type="ORF">CR513_49847</name>
</gene>
<dbReference type="Proteomes" id="UP000257109">
    <property type="component" value="Unassembled WGS sequence"/>
</dbReference>
<dbReference type="EMBL" id="QJKJ01011550">
    <property type="protein sequence ID" value="RDX70861.1"/>
    <property type="molecule type" value="Genomic_DNA"/>
</dbReference>
<evidence type="ECO:0000313" key="1">
    <source>
        <dbReference type="EMBL" id="RDX70861.1"/>
    </source>
</evidence>
<keyword evidence="2" id="KW-1185">Reference proteome</keyword>
<sequence>MIDNTNEILGAILASKVWQTTIQKTHIHLVAPSVLTMEVPNLPMKLASNPPDWWSEFQARKRRDSSGTSNNQGKTVVAISEPHLSLIPAASIDHTQGNTLLCSNHVGDRNAWILDSRATDHMTFDATDFSKHSTPQCTNIANAKGGISSVTRTETNIFSKEIIGHATKWGTLLYGGVKCRQSTSHVSPQVTKKGNRFFFGTVNLAILHLDT</sequence>
<feature type="non-terminal residue" evidence="1">
    <location>
        <position position="1"/>
    </location>
</feature>
<accession>A0A371EXV5</accession>
<comment type="caution">
    <text evidence="1">The sequence shown here is derived from an EMBL/GenBank/DDBJ whole genome shotgun (WGS) entry which is preliminary data.</text>
</comment>
<reference evidence="1" key="1">
    <citation type="submission" date="2018-05" db="EMBL/GenBank/DDBJ databases">
        <title>Draft genome of Mucuna pruriens seed.</title>
        <authorList>
            <person name="Nnadi N.E."/>
            <person name="Vos R."/>
            <person name="Hasami M.H."/>
            <person name="Devisetty U.K."/>
            <person name="Aguiy J.C."/>
        </authorList>
    </citation>
    <scope>NUCLEOTIDE SEQUENCE [LARGE SCALE GENOMIC DNA]</scope>
    <source>
        <strain evidence="1">JCA_2017</strain>
    </source>
</reference>
<proteinExistence type="predicted"/>
<protein>
    <submittedName>
        <fullName evidence="1">Uncharacterized protein</fullName>
    </submittedName>
</protein>
<evidence type="ECO:0000313" key="2">
    <source>
        <dbReference type="Proteomes" id="UP000257109"/>
    </source>
</evidence>
<organism evidence="1 2">
    <name type="scientific">Mucuna pruriens</name>
    <name type="common">Velvet bean</name>
    <name type="synonym">Dolichos pruriens</name>
    <dbReference type="NCBI Taxonomy" id="157652"/>
    <lineage>
        <taxon>Eukaryota</taxon>
        <taxon>Viridiplantae</taxon>
        <taxon>Streptophyta</taxon>
        <taxon>Embryophyta</taxon>
        <taxon>Tracheophyta</taxon>
        <taxon>Spermatophyta</taxon>
        <taxon>Magnoliopsida</taxon>
        <taxon>eudicotyledons</taxon>
        <taxon>Gunneridae</taxon>
        <taxon>Pentapetalae</taxon>
        <taxon>rosids</taxon>
        <taxon>fabids</taxon>
        <taxon>Fabales</taxon>
        <taxon>Fabaceae</taxon>
        <taxon>Papilionoideae</taxon>
        <taxon>50 kb inversion clade</taxon>
        <taxon>NPAAA clade</taxon>
        <taxon>indigoferoid/millettioid clade</taxon>
        <taxon>Phaseoleae</taxon>
        <taxon>Mucuna</taxon>
    </lineage>
</organism>